<gene>
    <name evidence="2" type="ORF">A4A49_59179</name>
</gene>
<evidence type="ECO:0000313" key="3">
    <source>
        <dbReference type="Proteomes" id="UP000187609"/>
    </source>
</evidence>
<evidence type="ECO:0000313" key="2">
    <source>
        <dbReference type="EMBL" id="OIT37064.1"/>
    </source>
</evidence>
<organism evidence="2 3">
    <name type="scientific">Nicotiana attenuata</name>
    <name type="common">Coyote tobacco</name>
    <dbReference type="NCBI Taxonomy" id="49451"/>
    <lineage>
        <taxon>Eukaryota</taxon>
        <taxon>Viridiplantae</taxon>
        <taxon>Streptophyta</taxon>
        <taxon>Embryophyta</taxon>
        <taxon>Tracheophyta</taxon>
        <taxon>Spermatophyta</taxon>
        <taxon>Magnoliopsida</taxon>
        <taxon>eudicotyledons</taxon>
        <taxon>Gunneridae</taxon>
        <taxon>Pentapetalae</taxon>
        <taxon>asterids</taxon>
        <taxon>lamiids</taxon>
        <taxon>Solanales</taxon>
        <taxon>Solanaceae</taxon>
        <taxon>Nicotianoideae</taxon>
        <taxon>Nicotianeae</taxon>
        <taxon>Nicotiana</taxon>
    </lineage>
</organism>
<feature type="non-terminal residue" evidence="2">
    <location>
        <position position="105"/>
    </location>
</feature>
<name>A0A314L834_NICAT</name>
<proteinExistence type="predicted"/>
<dbReference type="Gramene" id="OIT37064">
    <property type="protein sequence ID" value="OIT37064"/>
    <property type="gene ID" value="A4A49_59179"/>
</dbReference>
<sequence>MGRGRPRKLATTILIGNIMEDGNSQSTEKRIVEVVNIEIKPIEQWPPLTTMKEALKTMHATSPVVINENEKVNSADKIQIGGSNQGRNDMQAKNKRNLVEEIVRN</sequence>
<evidence type="ECO:0000256" key="1">
    <source>
        <dbReference type="SAM" id="MobiDB-lite"/>
    </source>
</evidence>
<accession>A0A314L834</accession>
<dbReference type="AlphaFoldDB" id="A0A314L834"/>
<protein>
    <submittedName>
        <fullName evidence="2">Uncharacterized protein</fullName>
    </submittedName>
</protein>
<reference evidence="2" key="1">
    <citation type="submission" date="2016-11" db="EMBL/GenBank/DDBJ databases">
        <title>The genome of Nicotiana attenuata.</title>
        <authorList>
            <person name="Xu S."/>
            <person name="Brockmoeller T."/>
            <person name="Gaquerel E."/>
            <person name="Navarro A."/>
            <person name="Kuhl H."/>
            <person name="Gase K."/>
            <person name="Ling Z."/>
            <person name="Zhou W."/>
            <person name="Kreitzer C."/>
            <person name="Stanke M."/>
            <person name="Tang H."/>
            <person name="Lyons E."/>
            <person name="Pandey P."/>
            <person name="Pandey S.P."/>
            <person name="Timmermann B."/>
            <person name="Baldwin I.T."/>
        </authorList>
    </citation>
    <scope>NUCLEOTIDE SEQUENCE [LARGE SCALE GENOMIC DNA]</scope>
    <source>
        <strain evidence="2">UT</strain>
    </source>
</reference>
<keyword evidence="3" id="KW-1185">Reference proteome</keyword>
<dbReference type="Proteomes" id="UP000187609">
    <property type="component" value="Unassembled WGS sequence"/>
</dbReference>
<comment type="caution">
    <text evidence="2">The sequence shown here is derived from an EMBL/GenBank/DDBJ whole genome shotgun (WGS) entry which is preliminary data.</text>
</comment>
<feature type="region of interest" description="Disordered" evidence="1">
    <location>
        <begin position="76"/>
        <end position="105"/>
    </location>
</feature>
<dbReference type="EMBL" id="MJEQ01000355">
    <property type="protein sequence ID" value="OIT37064.1"/>
    <property type="molecule type" value="Genomic_DNA"/>
</dbReference>